<dbReference type="AlphaFoldDB" id="B3MD56"/>
<dbReference type="PANTHER" id="PTHR11461">
    <property type="entry name" value="SERINE PROTEASE INHIBITOR, SERPIN"/>
    <property type="match status" value="1"/>
</dbReference>
<dbReference type="InterPro" id="IPR042178">
    <property type="entry name" value="Serpin_sf_1"/>
</dbReference>
<dbReference type="Proteomes" id="UP000007801">
    <property type="component" value="Unassembled WGS sequence"/>
</dbReference>
<dbReference type="OMA" id="FMRHTEG"/>
<feature type="signal peptide" evidence="4">
    <location>
        <begin position="1"/>
        <end position="16"/>
    </location>
</feature>
<dbReference type="KEGG" id="dan:6494304"/>
<sequence>MKLLLLVFCGIAKTWAHVELIINDAFYEAIVSTFPDQNIIFSTEMIRSSMLYIYVGVENTGSNQIEEALHFQGLKLSDYKPDSEKILNMLWQDNPVAKSTTRFFVEQSLKMSNEYRMFMRHTEGKAQNIAFNTEKLKKVNEFYKREMGEQMGDVINESYWKPDNMGLLVNAMYFNLSWERTFNPGATYDREFRVSSQRTINVPMMHEDSKFAFGDLEKLQATALLLPFSKGNLSMLLVKPNQPNGLSDLEKQLSKLDIHDLTTGLSMAEVFVGIPKFHVRCDLELRPALEKIGIKQIFVGSKSFSTLLQRNAPFQISGVRHVVSFEFQEQGIGPPPTEVGNGSLTHTFNEVKYFLLTHPFAFYIIDKESTFFAGHVTTF</sequence>
<evidence type="ECO:0000259" key="5">
    <source>
        <dbReference type="SMART" id="SM00093"/>
    </source>
</evidence>
<dbReference type="SUPFAM" id="SSF56574">
    <property type="entry name" value="Serpins"/>
    <property type="match status" value="1"/>
</dbReference>
<dbReference type="FunCoup" id="B3MD56">
    <property type="interactions" value="1"/>
</dbReference>
<evidence type="ECO:0000256" key="4">
    <source>
        <dbReference type="SAM" id="SignalP"/>
    </source>
</evidence>
<dbReference type="OrthoDB" id="7833752at2759"/>
<dbReference type="EMBL" id="CH902619">
    <property type="protein sequence ID" value="EDV37389.1"/>
    <property type="molecule type" value="Genomic_DNA"/>
</dbReference>
<dbReference type="InterPro" id="IPR023796">
    <property type="entry name" value="Serpin_dom"/>
</dbReference>
<organism evidence="6 7">
    <name type="scientific">Drosophila ananassae</name>
    <name type="common">Fruit fly</name>
    <dbReference type="NCBI Taxonomy" id="7217"/>
    <lineage>
        <taxon>Eukaryota</taxon>
        <taxon>Metazoa</taxon>
        <taxon>Ecdysozoa</taxon>
        <taxon>Arthropoda</taxon>
        <taxon>Hexapoda</taxon>
        <taxon>Insecta</taxon>
        <taxon>Pterygota</taxon>
        <taxon>Neoptera</taxon>
        <taxon>Endopterygota</taxon>
        <taxon>Diptera</taxon>
        <taxon>Brachycera</taxon>
        <taxon>Muscomorpha</taxon>
        <taxon>Ephydroidea</taxon>
        <taxon>Drosophilidae</taxon>
        <taxon>Drosophila</taxon>
        <taxon>Sophophora</taxon>
    </lineage>
</organism>
<dbReference type="InterPro" id="IPR042185">
    <property type="entry name" value="Serpin_sf_2"/>
</dbReference>
<dbReference type="InParanoid" id="B3MD56"/>
<dbReference type="eggNOG" id="KOG2392">
    <property type="taxonomic scope" value="Eukaryota"/>
</dbReference>
<feature type="domain" description="Serpin" evidence="5">
    <location>
        <begin position="24"/>
        <end position="379"/>
    </location>
</feature>
<evidence type="ECO:0000313" key="7">
    <source>
        <dbReference type="Proteomes" id="UP000007801"/>
    </source>
</evidence>
<dbReference type="PhylomeDB" id="B3MD56"/>
<reference evidence="6 7" key="1">
    <citation type="journal article" date="2007" name="Nature">
        <title>Evolution of genes and genomes on the Drosophila phylogeny.</title>
        <authorList>
            <consortium name="Drosophila 12 Genomes Consortium"/>
            <person name="Clark A.G."/>
            <person name="Eisen M.B."/>
            <person name="Smith D.R."/>
            <person name="Bergman C.M."/>
            <person name="Oliver B."/>
            <person name="Markow T.A."/>
            <person name="Kaufman T.C."/>
            <person name="Kellis M."/>
            <person name="Gelbart W."/>
            <person name="Iyer V.N."/>
            <person name="Pollard D.A."/>
            <person name="Sackton T.B."/>
            <person name="Larracuente A.M."/>
            <person name="Singh N.D."/>
            <person name="Abad J.P."/>
            <person name="Abt D.N."/>
            <person name="Adryan B."/>
            <person name="Aguade M."/>
            <person name="Akashi H."/>
            <person name="Anderson W.W."/>
            <person name="Aquadro C.F."/>
            <person name="Ardell D.H."/>
            <person name="Arguello R."/>
            <person name="Artieri C.G."/>
            <person name="Barbash D.A."/>
            <person name="Barker D."/>
            <person name="Barsanti P."/>
            <person name="Batterham P."/>
            <person name="Batzoglou S."/>
            <person name="Begun D."/>
            <person name="Bhutkar A."/>
            <person name="Blanco E."/>
            <person name="Bosak S.A."/>
            <person name="Bradley R.K."/>
            <person name="Brand A.D."/>
            <person name="Brent M.R."/>
            <person name="Brooks A.N."/>
            <person name="Brown R.H."/>
            <person name="Butlin R.K."/>
            <person name="Caggese C."/>
            <person name="Calvi B.R."/>
            <person name="Bernardo de Carvalho A."/>
            <person name="Caspi A."/>
            <person name="Castrezana S."/>
            <person name="Celniker S.E."/>
            <person name="Chang J.L."/>
            <person name="Chapple C."/>
            <person name="Chatterji S."/>
            <person name="Chinwalla A."/>
            <person name="Civetta A."/>
            <person name="Clifton S.W."/>
            <person name="Comeron J.M."/>
            <person name="Costello J.C."/>
            <person name="Coyne J.A."/>
            <person name="Daub J."/>
            <person name="David R.G."/>
            <person name="Delcher A.L."/>
            <person name="Delehaunty K."/>
            <person name="Do C.B."/>
            <person name="Ebling H."/>
            <person name="Edwards K."/>
            <person name="Eickbush T."/>
            <person name="Evans J.D."/>
            <person name="Filipski A."/>
            <person name="Findeiss S."/>
            <person name="Freyhult E."/>
            <person name="Fulton L."/>
            <person name="Fulton R."/>
            <person name="Garcia A.C."/>
            <person name="Gardiner A."/>
            <person name="Garfield D.A."/>
            <person name="Garvin B.E."/>
            <person name="Gibson G."/>
            <person name="Gilbert D."/>
            <person name="Gnerre S."/>
            <person name="Godfrey J."/>
            <person name="Good R."/>
            <person name="Gotea V."/>
            <person name="Gravely B."/>
            <person name="Greenberg A.J."/>
            <person name="Griffiths-Jones S."/>
            <person name="Gross S."/>
            <person name="Guigo R."/>
            <person name="Gustafson E.A."/>
            <person name="Haerty W."/>
            <person name="Hahn M.W."/>
            <person name="Halligan D.L."/>
            <person name="Halpern A.L."/>
            <person name="Halter G.M."/>
            <person name="Han M.V."/>
            <person name="Heger A."/>
            <person name="Hillier L."/>
            <person name="Hinrichs A.S."/>
            <person name="Holmes I."/>
            <person name="Hoskins R.A."/>
            <person name="Hubisz M.J."/>
            <person name="Hultmark D."/>
            <person name="Huntley M.A."/>
            <person name="Jaffe D.B."/>
            <person name="Jagadeeshan S."/>
            <person name="Jeck W.R."/>
            <person name="Johnson J."/>
            <person name="Jones C.D."/>
            <person name="Jordan W.C."/>
            <person name="Karpen G.H."/>
            <person name="Kataoka E."/>
            <person name="Keightley P.D."/>
            <person name="Kheradpour P."/>
            <person name="Kirkness E.F."/>
            <person name="Koerich L.B."/>
            <person name="Kristiansen K."/>
            <person name="Kudrna D."/>
            <person name="Kulathinal R.J."/>
            <person name="Kumar S."/>
            <person name="Kwok R."/>
            <person name="Lander E."/>
            <person name="Langley C.H."/>
            <person name="Lapoint R."/>
            <person name="Lazzaro B.P."/>
            <person name="Lee S.J."/>
            <person name="Levesque L."/>
            <person name="Li R."/>
            <person name="Lin C.F."/>
            <person name="Lin M.F."/>
            <person name="Lindblad-Toh K."/>
            <person name="Llopart A."/>
            <person name="Long M."/>
            <person name="Low L."/>
            <person name="Lozovsky E."/>
            <person name="Lu J."/>
            <person name="Luo M."/>
            <person name="Machado C.A."/>
            <person name="Makalowski W."/>
            <person name="Marzo M."/>
            <person name="Matsuda M."/>
            <person name="Matzkin L."/>
            <person name="McAllister B."/>
            <person name="McBride C.S."/>
            <person name="McKernan B."/>
            <person name="McKernan K."/>
            <person name="Mendez-Lago M."/>
            <person name="Minx P."/>
            <person name="Mollenhauer M.U."/>
            <person name="Montooth K."/>
            <person name="Mount S.M."/>
            <person name="Mu X."/>
            <person name="Myers E."/>
            <person name="Negre B."/>
            <person name="Newfeld S."/>
            <person name="Nielsen R."/>
            <person name="Noor M.A."/>
            <person name="O'Grady P."/>
            <person name="Pachter L."/>
            <person name="Papaceit M."/>
            <person name="Parisi M.J."/>
            <person name="Parisi M."/>
            <person name="Parts L."/>
            <person name="Pedersen J.S."/>
            <person name="Pesole G."/>
            <person name="Phillippy A.M."/>
            <person name="Ponting C.P."/>
            <person name="Pop M."/>
            <person name="Porcelli D."/>
            <person name="Powell J.R."/>
            <person name="Prohaska S."/>
            <person name="Pruitt K."/>
            <person name="Puig M."/>
            <person name="Quesneville H."/>
            <person name="Ram K.R."/>
            <person name="Rand D."/>
            <person name="Rasmussen M.D."/>
            <person name="Reed L.K."/>
            <person name="Reenan R."/>
            <person name="Reily A."/>
            <person name="Remington K.A."/>
            <person name="Rieger T.T."/>
            <person name="Ritchie M.G."/>
            <person name="Robin C."/>
            <person name="Rogers Y.H."/>
            <person name="Rohde C."/>
            <person name="Rozas J."/>
            <person name="Rubenfield M.J."/>
            <person name="Ruiz A."/>
            <person name="Russo S."/>
            <person name="Salzberg S.L."/>
            <person name="Sanchez-Gracia A."/>
            <person name="Saranga D.J."/>
            <person name="Sato H."/>
            <person name="Schaeffer S.W."/>
            <person name="Schatz M.C."/>
            <person name="Schlenke T."/>
            <person name="Schwartz R."/>
            <person name="Segarra C."/>
            <person name="Singh R.S."/>
            <person name="Sirot L."/>
            <person name="Sirota M."/>
            <person name="Sisneros N.B."/>
            <person name="Smith C.D."/>
            <person name="Smith T.F."/>
            <person name="Spieth J."/>
            <person name="Stage D.E."/>
            <person name="Stark A."/>
            <person name="Stephan W."/>
            <person name="Strausberg R.L."/>
            <person name="Strempel S."/>
            <person name="Sturgill D."/>
            <person name="Sutton G."/>
            <person name="Sutton G.G."/>
            <person name="Tao W."/>
            <person name="Teichmann S."/>
            <person name="Tobari Y.N."/>
            <person name="Tomimura Y."/>
            <person name="Tsolas J.M."/>
            <person name="Valente V.L."/>
            <person name="Venter E."/>
            <person name="Venter J.C."/>
            <person name="Vicario S."/>
            <person name="Vieira F.G."/>
            <person name="Vilella A.J."/>
            <person name="Villasante A."/>
            <person name="Walenz B."/>
            <person name="Wang J."/>
            <person name="Wasserman M."/>
            <person name="Watts T."/>
            <person name="Wilson D."/>
            <person name="Wilson R.K."/>
            <person name="Wing R.A."/>
            <person name="Wolfner M.F."/>
            <person name="Wong A."/>
            <person name="Wong G.K."/>
            <person name="Wu C.I."/>
            <person name="Wu G."/>
            <person name="Yamamoto D."/>
            <person name="Yang H.P."/>
            <person name="Yang S.P."/>
            <person name="Yorke J.A."/>
            <person name="Yoshida K."/>
            <person name="Zdobnov E."/>
            <person name="Zhang P."/>
            <person name="Zhang Y."/>
            <person name="Zimin A.V."/>
            <person name="Baldwin J."/>
            <person name="Abdouelleil A."/>
            <person name="Abdulkadir J."/>
            <person name="Abebe A."/>
            <person name="Abera B."/>
            <person name="Abreu J."/>
            <person name="Acer S.C."/>
            <person name="Aftuck L."/>
            <person name="Alexander A."/>
            <person name="An P."/>
            <person name="Anderson E."/>
            <person name="Anderson S."/>
            <person name="Arachi H."/>
            <person name="Azer M."/>
            <person name="Bachantsang P."/>
            <person name="Barry A."/>
            <person name="Bayul T."/>
            <person name="Berlin A."/>
            <person name="Bessette D."/>
            <person name="Bloom T."/>
            <person name="Blye J."/>
            <person name="Boguslavskiy L."/>
            <person name="Bonnet C."/>
            <person name="Boukhgalter B."/>
            <person name="Bourzgui I."/>
            <person name="Brown A."/>
            <person name="Cahill P."/>
            <person name="Channer S."/>
            <person name="Cheshatsang Y."/>
            <person name="Chuda L."/>
            <person name="Citroen M."/>
            <person name="Collymore A."/>
            <person name="Cooke P."/>
            <person name="Costello M."/>
            <person name="D'Aco K."/>
            <person name="Daza R."/>
            <person name="De Haan G."/>
            <person name="DeGray S."/>
            <person name="DeMaso C."/>
            <person name="Dhargay N."/>
            <person name="Dooley K."/>
            <person name="Dooley E."/>
            <person name="Doricent M."/>
            <person name="Dorje P."/>
            <person name="Dorjee K."/>
            <person name="Dupes A."/>
            <person name="Elong R."/>
            <person name="Falk J."/>
            <person name="Farina A."/>
            <person name="Faro S."/>
            <person name="Ferguson D."/>
            <person name="Fisher S."/>
            <person name="Foley C.D."/>
            <person name="Franke A."/>
            <person name="Friedrich D."/>
            <person name="Gadbois L."/>
            <person name="Gearin G."/>
            <person name="Gearin C.R."/>
            <person name="Giannoukos G."/>
            <person name="Goode T."/>
            <person name="Graham J."/>
            <person name="Grandbois E."/>
            <person name="Grewal S."/>
            <person name="Gyaltsen K."/>
            <person name="Hafez N."/>
            <person name="Hagos B."/>
            <person name="Hall J."/>
            <person name="Henson C."/>
            <person name="Hollinger A."/>
            <person name="Honan T."/>
            <person name="Huard M.D."/>
            <person name="Hughes L."/>
            <person name="Hurhula B."/>
            <person name="Husby M.E."/>
            <person name="Kamat A."/>
            <person name="Kanga B."/>
            <person name="Kashin S."/>
            <person name="Khazanovich D."/>
            <person name="Kisner P."/>
            <person name="Lance K."/>
            <person name="Lara M."/>
            <person name="Lee W."/>
            <person name="Lennon N."/>
            <person name="Letendre F."/>
            <person name="LeVine R."/>
            <person name="Lipovsky A."/>
            <person name="Liu X."/>
            <person name="Liu J."/>
            <person name="Liu S."/>
            <person name="Lokyitsang T."/>
            <person name="Lokyitsang Y."/>
            <person name="Lubonja R."/>
            <person name="Lui A."/>
            <person name="MacDonald P."/>
            <person name="Magnisalis V."/>
            <person name="Maru K."/>
            <person name="Matthews C."/>
            <person name="McCusker W."/>
            <person name="McDonough S."/>
            <person name="Mehta T."/>
            <person name="Meldrim J."/>
            <person name="Meneus L."/>
            <person name="Mihai O."/>
            <person name="Mihalev A."/>
            <person name="Mihova T."/>
            <person name="Mittelman R."/>
            <person name="Mlenga V."/>
            <person name="Montmayeur A."/>
            <person name="Mulrain L."/>
            <person name="Navidi A."/>
            <person name="Naylor J."/>
            <person name="Negash T."/>
            <person name="Nguyen T."/>
            <person name="Nguyen N."/>
            <person name="Nicol R."/>
            <person name="Norbu C."/>
            <person name="Norbu N."/>
            <person name="Novod N."/>
            <person name="O'Neill B."/>
            <person name="Osman S."/>
            <person name="Markiewicz E."/>
            <person name="Oyono O.L."/>
            <person name="Patti C."/>
            <person name="Phunkhang P."/>
            <person name="Pierre F."/>
            <person name="Priest M."/>
            <person name="Raghuraman S."/>
            <person name="Rege F."/>
            <person name="Reyes R."/>
            <person name="Rise C."/>
            <person name="Rogov P."/>
            <person name="Ross K."/>
            <person name="Ryan E."/>
            <person name="Settipalli S."/>
            <person name="Shea T."/>
            <person name="Sherpa N."/>
            <person name="Shi L."/>
            <person name="Shih D."/>
            <person name="Sparrow T."/>
            <person name="Spaulding J."/>
            <person name="Stalker J."/>
            <person name="Stange-Thomann N."/>
            <person name="Stavropoulos S."/>
            <person name="Stone C."/>
            <person name="Strader C."/>
            <person name="Tesfaye S."/>
            <person name="Thomson T."/>
            <person name="Thoulutsang Y."/>
            <person name="Thoulutsang D."/>
            <person name="Topham K."/>
            <person name="Topping I."/>
            <person name="Tsamla T."/>
            <person name="Vassiliev H."/>
            <person name="Vo A."/>
            <person name="Wangchuk T."/>
            <person name="Wangdi T."/>
            <person name="Weiand M."/>
            <person name="Wilkinson J."/>
            <person name="Wilson A."/>
            <person name="Yadav S."/>
            <person name="Young G."/>
            <person name="Yu Q."/>
            <person name="Zembek L."/>
            <person name="Zhong D."/>
            <person name="Zimmer A."/>
            <person name="Zwirko Z."/>
            <person name="Jaffe D.B."/>
            <person name="Alvarez P."/>
            <person name="Brockman W."/>
            <person name="Butler J."/>
            <person name="Chin C."/>
            <person name="Gnerre S."/>
            <person name="Grabherr M."/>
            <person name="Kleber M."/>
            <person name="Mauceli E."/>
            <person name="MacCallum I."/>
        </authorList>
    </citation>
    <scope>NUCLEOTIDE SEQUENCE [LARGE SCALE GENOMIC DNA]</scope>
    <source>
        <strain evidence="7">Tucson 14024-0371.13</strain>
    </source>
</reference>
<dbReference type="SMR" id="B3MD56"/>
<dbReference type="GO" id="GO:0005615">
    <property type="term" value="C:extracellular space"/>
    <property type="evidence" value="ECO:0007669"/>
    <property type="project" value="InterPro"/>
</dbReference>
<dbReference type="HOGENOM" id="CLU_023330_0_1_1"/>
<evidence type="ECO:0000256" key="1">
    <source>
        <dbReference type="ARBA" id="ARBA00022690"/>
    </source>
</evidence>
<evidence type="ECO:0000313" key="6">
    <source>
        <dbReference type="EMBL" id="EDV37389.1"/>
    </source>
</evidence>
<evidence type="ECO:0000256" key="3">
    <source>
        <dbReference type="RuleBase" id="RU000411"/>
    </source>
</evidence>
<accession>B3MD56</accession>
<dbReference type="SMART" id="SM00093">
    <property type="entry name" value="SERPIN"/>
    <property type="match status" value="1"/>
</dbReference>
<dbReference type="Gene3D" id="2.30.39.10">
    <property type="entry name" value="Alpha-1-antitrypsin, domain 1"/>
    <property type="match status" value="1"/>
</dbReference>
<dbReference type="Gene3D" id="3.30.497.10">
    <property type="entry name" value="Antithrombin, subunit I, domain 2"/>
    <property type="match status" value="1"/>
</dbReference>
<gene>
    <name evidence="6" type="primary">Dana\GF11440</name>
    <name evidence="6" type="synonym">dana_GLEANR_11498</name>
    <name evidence="6" type="ORF">GF11440</name>
</gene>
<proteinExistence type="inferred from homology"/>
<dbReference type="Pfam" id="PF00079">
    <property type="entry name" value="Serpin"/>
    <property type="match status" value="1"/>
</dbReference>
<comment type="similarity">
    <text evidence="3">Belongs to the serpin family.</text>
</comment>
<dbReference type="GeneID" id="6494304"/>
<feature type="chain" id="PRO_5002792469" description="Serpin domain-containing protein" evidence="4">
    <location>
        <begin position="17"/>
        <end position="379"/>
    </location>
</feature>
<dbReference type="PANTHER" id="PTHR11461:SF372">
    <property type="entry name" value="ACCESSORY GLAND PROTEIN ACP76A-RELATED"/>
    <property type="match status" value="1"/>
</dbReference>
<name>B3MD56_DROAN</name>
<evidence type="ECO:0000256" key="2">
    <source>
        <dbReference type="ARBA" id="ARBA00022900"/>
    </source>
</evidence>
<keyword evidence="4" id="KW-0732">Signal</keyword>
<dbReference type="STRING" id="7217.B3MD56"/>
<protein>
    <recommendedName>
        <fullName evidence="5">Serpin domain-containing protein</fullName>
    </recommendedName>
</protein>
<dbReference type="GO" id="GO:0004867">
    <property type="term" value="F:serine-type endopeptidase inhibitor activity"/>
    <property type="evidence" value="ECO:0007669"/>
    <property type="project" value="UniProtKB-KW"/>
</dbReference>
<keyword evidence="2" id="KW-0722">Serine protease inhibitor</keyword>
<dbReference type="InterPro" id="IPR036186">
    <property type="entry name" value="Serpin_sf"/>
</dbReference>
<keyword evidence="1" id="KW-0646">Protease inhibitor</keyword>
<dbReference type="InterPro" id="IPR000215">
    <property type="entry name" value="Serpin_fam"/>
</dbReference>
<keyword evidence="7" id="KW-1185">Reference proteome</keyword>